<proteinExistence type="predicted"/>
<reference evidence="2" key="1">
    <citation type="submission" date="2014-09" db="EMBL/GenBank/DDBJ databases">
        <authorList>
            <person name="Magalhaes I.L.F."/>
            <person name="Oliveira U."/>
            <person name="Santos F.R."/>
            <person name="Vidigal T.H.D.A."/>
            <person name="Brescovit A.D."/>
            <person name="Santos A.J."/>
        </authorList>
    </citation>
    <scope>NUCLEOTIDE SEQUENCE</scope>
    <source>
        <tissue evidence="2">Shoot tissue taken approximately 20 cm above the soil surface</tissue>
    </source>
</reference>
<sequence>MQPNSPFRENSLKPQRNPKQISGPTNQGPHSEKHPIIARKPFATTRSGPKSRNIPPKKNQRINRRVLQHAEKRTDAHDQQR</sequence>
<accession>A0A0A8YHB3</accession>
<feature type="region of interest" description="Disordered" evidence="1">
    <location>
        <begin position="1"/>
        <end position="81"/>
    </location>
</feature>
<name>A0A0A8YHB3_ARUDO</name>
<feature type="compositionally biased region" description="Polar residues" evidence="1">
    <location>
        <begin position="1"/>
        <end position="29"/>
    </location>
</feature>
<feature type="compositionally biased region" description="Basic residues" evidence="1">
    <location>
        <begin position="58"/>
        <end position="67"/>
    </location>
</feature>
<reference evidence="2" key="2">
    <citation type="journal article" date="2015" name="Data Brief">
        <title>Shoot transcriptome of the giant reed, Arundo donax.</title>
        <authorList>
            <person name="Barrero R.A."/>
            <person name="Guerrero F.D."/>
            <person name="Moolhuijzen P."/>
            <person name="Goolsby J.A."/>
            <person name="Tidwell J."/>
            <person name="Bellgard S.E."/>
            <person name="Bellgard M.I."/>
        </authorList>
    </citation>
    <scope>NUCLEOTIDE SEQUENCE</scope>
    <source>
        <tissue evidence="2">Shoot tissue taken approximately 20 cm above the soil surface</tissue>
    </source>
</reference>
<dbReference type="AlphaFoldDB" id="A0A0A8YHB3"/>
<feature type="compositionally biased region" description="Basic and acidic residues" evidence="1">
    <location>
        <begin position="68"/>
        <end position="81"/>
    </location>
</feature>
<protein>
    <submittedName>
        <fullName evidence="2">Uncharacterized protein</fullName>
    </submittedName>
</protein>
<evidence type="ECO:0000313" key="2">
    <source>
        <dbReference type="EMBL" id="JAD25859.1"/>
    </source>
</evidence>
<dbReference type="EMBL" id="GBRH01272036">
    <property type="protein sequence ID" value="JAD25859.1"/>
    <property type="molecule type" value="Transcribed_RNA"/>
</dbReference>
<organism evidence="2">
    <name type="scientific">Arundo donax</name>
    <name type="common">Giant reed</name>
    <name type="synonym">Donax arundinaceus</name>
    <dbReference type="NCBI Taxonomy" id="35708"/>
    <lineage>
        <taxon>Eukaryota</taxon>
        <taxon>Viridiplantae</taxon>
        <taxon>Streptophyta</taxon>
        <taxon>Embryophyta</taxon>
        <taxon>Tracheophyta</taxon>
        <taxon>Spermatophyta</taxon>
        <taxon>Magnoliopsida</taxon>
        <taxon>Liliopsida</taxon>
        <taxon>Poales</taxon>
        <taxon>Poaceae</taxon>
        <taxon>PACMAD clade</taxon>
        <taxon>Arundinoideae</taxon>
        <taxon>Arundineae</taxon>
        <taxon>Arundo</taxon>
    </lineage>
</organism>
<evidence type="ECO:0000256" key="1">
    <source>
        <dbReference type="SAM" id="MobiDB-lite"/>
    </source>
</evidence>